<comment type="caution">
    <text evidence="1">The sequence shown here is derived from an EMBL/GenBank/DDBJ whole genome shotgun (WGS) entry which is preliminary data.</text>
</comment>
<dbReference type="EMBL" id="JAOYFB010000004">
    <property type="protein sequence ID" value="KAK4014559.1"/>
    <property type="molecule type" value="Genomic_DNA"/>
</dbReference>
<organism evidence="1 2">
    <name type="scientific">Daphnia magna</name>
    <dbReference type="NCBI Taxonomy" id="35525"/>
    <lineage>
        <taxon>Eukaryota</taxon>
        <taxon>Metazoa</taxon>
        <taxon>Ecdysozoa</taxon>
        <taxon>Arthropoda</taxon>
        <taxon>Crustacea</taxon>
        <taxon>Branchiopoda</taxon>
        <taxon>Diplostraca</taxon>
        <taxon>Cladocera</taxon>
        <taxon>Anomopoda</taxon>
        <taxon>Daphniidae</taxon>
        <taxon>Daphnia</taxon>
    </lineage>
</organism>
<accession>A0ABQ9ZQ16</accession>
<sequence length="167" mass="18723">MKFEIGYTNKTLMSTKRMNGKKERACRDRFTSSDWSERFFSTVSKWLSHSLSHMLKKPQEKGAVLSGLAIEPGGSQSEGFNANLQPESWACPSAVMPTLVGAKRVMPRLLLSPLSLYHVSSALVTRVKKVLRFSLHFLYIEEARMALSAGHRTKNGLSVKRLPPRVS</sequence>
<proteinExistence type="predicted"/>
<protein>
    <submittedName>
        <fullName evidence="1">Uncharacterized protein</fullName>
    </submittedName>
</protein>
<evidence type="ECO:0000313" key="1">
    <source>
        <dbReference type="EMBL" id="KAK4014559.1"/>
    </source>
</evidence>
<name>A0ABQ9ZQ16_9CRUS</name>
<dbReference type="Proteomes" id="UP001234178">
    <property type="component" value="Unassembled WGS sequence"/>
</dbReference>
<keyword evidence="2" id="KW-1185">Reference proteome</keyword>
<evidence type="ECO:0000313" key="2">
    <source>
        <dbReference type="Proteomes" id="UP001234178"/>
    </source>
</evidence>
<reference evidence="1 2" key="1">
    <citation type="journal article" date="2023" name="Nucleic Acids Res.">
        <title>The hologenome of Daphnia magna reveals possible DNA methylation and microbiome-mediated evolution of the host genome.</title>
        <authorList>
            <person name="Chaturvedi A."/>
            <person name="Li X."/>
            <person name="Dhandapani V."/>
            <person name="Marshall H."/>
            <person name="Kissane S."/>
            <person name="Cuenca-Cambronero M."/>
            <person name="Asole G."/>
            <person name="Calvet F."/>
            <person name="Ruiz-Romero M."/>
            <person name="Marangio P."/>
            <person name="Guigo R."/>
            <person name="Rago D."/>
            <person name="Mirbahai L."/>
            <person name="Eastwood N."/>
            <person name="Colbourne J.K."/>
            <person name="Zhou J."/>
            <person name="Mallon E."/>
            <person name="Orsini L."/>
        </authorList>
    </citation>
    <scope>NUCLEOTIDE SEQUENCE [LARGE SCALE GENOMIC DNA]</scope>
    <source>
        <strain evidence="1">LRV0_1</strain>
    </source>
</reference>
<gene>
    <name evidence="1" type="ORF">OUZ56_027081</name>
</gene>